<dbReference type="Proteomes" id="UP000002774">
    <property type="component" value="Chromosome"/>
</dbReference>
<proteinExistence type="predicted"/>
<sequence length="374" mass="43138">MSALEAAEEAKTKIVLTRKIQLLLNIKDQEAQNKAFELLCQWQRTCRRAANLILSELYMQDRLKDMIYLTEDIKIKLTNVAKDPSGILRTSKKNSTYQMLSQKFKGEMPMSILSALNNNLCGTYQKERMGYNLGTRSLRNYKREIPMPIAAKDFRHFAKIPKGRNYTFDIFGIPFKTYLGREKNFDKSALMDGLLDNKVKLCTSSMKMQAGKIFWMATFSYEKKLTVTDSDEVAEATLTIDTPIVVTIGKYRYEIGNKEEFMYRRIAIQNSLSRTQKGTSSSRGGRGRKRKMKATHKFQALESNYINSRIHFYSRKLIDLCVKHQAASLVLVNVEEAQEGTKQDECLLHNWSWYNLKDKITYKGNLKGITVTAR</sequence>
<organism evidence="2 3">
    <name type="scientific">Mucilaginibacter paludis DSM 18603</name>
    <dbReference type="NCBI Taxonomy" id="714943"/>
    <lineage>
        <taxon>Bacteria</taxon>
        <taxon>Pseudomonadati</taxon>
        <taxon>Bacteroidota</taxon>
        <taxon>Sphingobacteriia</taxon>
        <taxon>Sphingobacteriales</taxon>
        <taxon>Sphingobacteriaceae</taxon>
        <taxon>Mucilaginibacter</taxon>
    </lineage>
</organism>
<evidence type="ECO:0000313" key="2">
    <source>
        <dbReference type="EMBL" id="EHQ27036.1"/>
    </source>
</evidence>
<accession>H1YBV8</accession>
<evidence type="ECO:0000256" key="1">
    <source>
        <dbReference type="SAM" id="MobiDB-lite"/>
    </source>
</evidence>
<dbReference type="STRING" id="714943.Mucpa_2928"/>
<dbReference type="RefSeq" id="WP_008507316.1">
    <property type="nucleotide sequence ID" value="NZ_CM001403.1"/>
</dbReference>
<dbReference type="eggNOG" id="COG0675">
    <property type="taxonomic scope" value="Bacteria"/>
</dbReference>
<dbReference type="HOGENOM" id="CLU_758161_0_0_10"/>
<feature type="compositionally biased region" description="Low complexity" evidence="1">
    <location>
        <begin position="273"/>
        <end position="283"/>
    </location>
</feature>
<dbReference type="EMBL" id="CM001403">
    <property type="protein sequence ID" value="EHQ27036.1"/>
    <property type="molecule type" value="Genomic_DNA"/>
</dbReference>
<dbReference type="OrthoDB" id="1404787at2"/>
<gene>
    <name evidence="2" type="ORF">Mucpa_2928</name>
</gene>
<protein>
    <submittedName>
        <fullName evidence="2">Uncharacterized protein</fullName>
    </submittedName>
</protein>
<feature type="region of interest" description="Disordered" evidence="1">
    <location>
        <begin position="273"/>
        <end position="292"/>
    </location>
</feature>
<dbReference type="AlphaFoldDB" id="H1YBV8"/>
<name>H1YBV8_9SPHI</name>
<evidence type="ECO:0000313" key="3">
    <source>
        <dbReference type="Proteomes" id="UP000002774"/>
    </source>
</evidence>
<reference evidence="2" key="1">
    <citation type="submission" date="2011-09" db="EMBL/GenBank/DDBJ databases">
        <title>The permanent draft genome of Mucilaginibacter paludis DSM 18603.</title>
        <authorList>
            <consortium name="US DOE Joint Genome Institute (JGI-PGF)"/>
            <person name="Lucas S."/>
            <person name="Han J."/>
            <person name="Lapidus A."/>
            <person name="Bruce D."/>
            <person name="Goodwin L."/>
            <person name="Pitluck S."/>
            <person name="Peters L."/>
            <person name="Kyrpides N."/>
            <person name="Mavromatis K."/>
            <person name="Ivanova N."/>
            <person name="Mikhailova N."/>
            <person name="Held B."/>
            <person name="Detter J.C."/>
            <person name="Tapia R."/>
            <person name="Han C."/>
            <person name="Land M."/>
            <person name="Hauser L."/>
            <person name="Markowitz V."/>
            <person name="Cheng J.-F."/>
            <person name="Hugenholtz P."/>
            <person name="Woyke T."/>
            <person name="Wu D."/>
            <person name="Tindall B."/>
            <person name="Brambilla E."/>
            <person name="Klenk H.-P."/>
            <person name="Eisen J.A."/>
        </authorList>
    </citation>
    <scope>NUCLEOTIDE SEQUENCE [LARGE SCALE GENOMIC DNA]</scope>
    <source>
        <strain evidence="2">DSM 18603</strain>
    </source>
</reference>
<keyword evidence="3" id="KW-1185">Reference proteome</keyword>